<evidence type="ECO:0000313" key="2">
    <source>
        <dbReference type="EMBL" id="MEQ2293868.1"/>
    </source>
</evidence>
<proteinExistence type="predicted"/>
<comment type="caution">
    <text evidence="2">The sequence shown here is derived from an EMBL/GenBank/DDBJ whole genome shotgun (WGS) entry which is preliminary data.</text>
</comment>
<feature type="non-terminal residue" evidence="2">
    <location>
        <position position="67"/>
    </location>
</feature>
<protein>
    <submittedName>
        <fullName evidence="2">Uncharacterized protein</fullName>
    </submittedName>
</protein>
<evidence type="ECO:0000256" key="1">
    <source>
        <dbReference type="SAM" id="Phobius"/>
    </source>
</evidence>
<dbReference type="Proteomes" id="UP001469553">
    <property type="component" value="Unassembled WGS sequence"/>
</dbReference>
<evidence type="ECO:0000313" key="3">
    <source>
        <dbReference type="Proteomes" id="UP001469553"/>
    </source>
</evidence>
<name>A0ABV0YKD8_9TELE</name>
<keyword evidence="1" id="KW-0472">Membrane</keyword>
<keyword evidence="1" id="KW-1133">Transmembrane helix</keyword>
<dbReference type="EMBL" id="JAHRIP010034827">
    <property type="protein sequence ID" value="MEQ2293868.1"/>
    <property type="molecule type" value="Genomic_DNA"/>
</dbReference>
<keyword evidence="1" id="KW-0812">Transmembrane</keyword>
<reference evidence="2 3" key="1">
    <citation type="submission" date="2021-06" db="EMBL/GenBank/DDBJ databases">
        <authorList>
            <person name="Palmer J.M."/>
        </authorList>
    </citation>
    <scope>NUCLEOTIDE SEQUENCE [LARGE SCALE GENOMIC DNA]</scope>
    <source>
        <strain evidence="2 3">AS_MEX2019</strain>
        <tissue evidence="2">Muscle</tissue>
    </source>
</reference>
<keyword evidence="3" id="KW-1185">Reference proteome</keyword>
<sequence length="67" mass="7923">MLRGMMILLSKFCIYLAILTFICFFPYLFYCTMEQFLVQFLYSKTFLGSSFCRAVPPTCAFYACFYP</sequence>
<accession>A0ABV0YKD8</accession>
<feature type="transmembrane region" description="Helical" evidence="1">
    <location>
        <begin position="12"/>
        <end position="30"/>
    </location>
</feature>
<gene>
    <name evidence="2" type="ORF">AMECASPLE_037834</name>
</gene>
<organism evidence="2 3">
    <name type="scientific">Ameca splendens</name>
    <dbReference type="NCBI Taxonomy" id="208324"/>
    <lineage>
        <taxon>Eukaryota</taxon>
        <taxon>Metazoa</taxon>
        <taxon>Chordata</taxon>
        <taxon>Craniata</taxon>
        <taxon>Vertebrata</taxon>
        <taxon>Euteleostomi</taxon>
        <taxon>Actinopterygii</taxon>
        <taxon>Neopterygii</taxon>
        <taxon>Teleostei</taxon>
        <taxon>Neoteleostei</taxon>
        <taxon>Acanthomorphata</taxon>
        <taxon>Ovalentaria</taxon>
        <taxon>Atherinomorphae</taxon>
        <taxon>Cyprinodontiformes</taxon>
        <taxon>Goodeidae</taxon>
        <taxon>Ameca</taxon>
    </lineage>
</organism>